<feature type="binding site" evidence="2">
    <location>
        <position position="360"/>
    </location>
    <ligand>
        <name>Mn(2+)</name>
        <dbReference type="ChEBI" id="CHEBI:29035"/>
        <label>2</label>
    </ligand>
</feature>
<keyword evidence="5" id="KW-1185">Reference proteome</keyword>
<dbReference type="RefSeq" id="WP_261615538.1">
    <property type="nucleotide sequence ID" value="NZ_JALIDZ010000003.1"/>
</dbReference>
<dbReference type="NCBIfam" id="TIGR01891">
    <property type="entry name" value="amidohydrolases"/>
    <property type="match status" value="1"/>
</dbReference>
<evidence type="ECO:0000256" key="2">
    <source>
        <dbReference type="PIRSR" id="PIRSR005962-1"/>
    </source>
</evidence>
<comment type="cofactor">
    <cofactor evidence="2">
        <name>Mn(2+)</name>
        <dbReference type="ChEBI" id="CHEBI:29035"/>
    </cofactor>
    <text evidence="2">The Mn(2+) ion enhances activity.</text>
</comment>
<dbReference type="Gene3D" id="3.30.70.360">
    <property type="match status" value="1"/>
</dbReference>
<keyword evidence="2" id="KW-0464">Manganese</keyword>
<dbReference type="PIRSF" id="PIRSF005962">
    <property type="entry name" value="Pept_M20D_amidohydro"/>
    <property type="match status" value="1"/>
</dbReference>
<dbReference type="GO" id="GO:0019877">
    <property type="term" value="P:diaminopimelate biosynthetic process"/>
    <property type="evidence" value="ECO:0007669"/>
    <property type="project" value="UniProtKB-ARBA"/>
</dbReference>
<name>A0AAW5QY64_9HYPH</name>
<feature type="binding site" evidence="2">
    <location>
        <position position="138"/>
    </location>
    <ligand>
        <name>Mn(2+)</name>
        <dbReference type="ChEBI" id="CHEBI:29035"/>
        <label>2</label>
    </ligand>
</feature>
<feature type="binding site" evidence="2">
    <location>
        <position position="103"/>
    </location>
    <ligand>
        <name>Mn(2+)</name>
        <dbReference type="ChEBI" id="CHEBI:29035"/>
        <label>2</label>
    </ligand>
</feature>
<evidence type="ECO:0000256" key="1">
    <source>
        <dbReference type="ARBA" id="ARBA00022801"/>
    </source>
</evidence>
<feature type="domain" description="Peptidase M20 dimerisation" evidence="3">
    <location>
        <begin position="189"/>
        <end position="282"/>
    </location>
</feature>
<keyword evidence="1" id="KW-0378">Hydrolase</keyword>
<accession>A0AAW5QY64</accession>
<dbReference type="FunFam" id="3.30.70.360:FF:000001">
    <property type="entry name" value="N-acetyldiaminopimelate deacetylase"/>
    <property type="match status" value="1"/>
</dbReference>
<dbReference type="GO" id="GO:0050118">
    <property type="term" value="F:N-acetyldiaminopimelate deacetylase activity"/>
    <property type="evidence" value="ECO:0007669"/>
    <property type="project" value="UniProtKB-ARBA"/>
</dbReference>
<organism evidence="4 5">
    <name type="scientific">Microbaculum marinisediminis</name>
    <dbReference type="NCBI Taxonomy" id="2931392"/>
    <lineage>
        <taxon>Bacteria</taxon>
        <taxon>Pseudomonadati</taxon>
        <taxon>Pseudomonadota</taxon>
        <taxon>Alphaproteobacteria</taxon>
        <taxon>Hyphomicrobiales</taxon>
        <taxon>Tepidamorphaceae</taxon>
        <taxon>Microbaculum</taxon>
    </lineage>
</organism>
<sequence length="390" mass="42039">MSIAGRVDPYLDELVAIRHDLHAHPEIAFEENRTAALVADKLREYGVDEVHTGIGRTGVVGVLRGNGGSNRAIGLRADMDALPITEKTDVPYRSTVEGKMHACGHDGHTTMLLGAARYLAEHRDFDGTVHLIFQPAEERGGGADFMIRDGLFERFNCESVFGMHNMPGRLFGSIAMCTGPIMAASDIIRIVVRGTGGHGAWPHQTRDPIVAGAHMVTALQSITSRRVDPIYAAVVSITTFRAGTGGSVVPEEIELGGTCRSFLPEVRDLVEAEMKRICTEVAAAFDVTAEVDYARGYPTTVNAPEETELAAAAARRVVGAQAVETDVTPLMGAEDFAFMLGARPGTYIWLGTGEDRPWLHAPDFDFNDAAIPAGIGYWVSLVETVLPRPD</sequence>
<dbReference type="Proteomes" id="UP001320898">
    <property type="component" value="Unassembled WGS sequence"/>
</dbReference>
<dbReference type="PANTHER" id="PTHR11014:SF63">
    <property type="entry name" value="METALLOPEPTIDASE, PUTATIVE (AFU_ORTHOLOGUE AFUA_6G09600)-RELATED"/>
    <property type="match status" value="1"/>
</dbReference>
<protein>
    <submittedName>
        <fullName evidence="4">M20 family metallopeptidase</fullName>
    </submittedName>
</protein>
<evidence type="ECO:0000313" key="5">
    <source>
        <dbReference type="Proteomes" id="UP001320898"/>
    </source>
</evidence>
<evidence type="ECO:0000313" key="4">
    <source>
        <dbReference type="EMBL" id="MCT8971588.1"/>
    </source>
</evidence>
<dbReference type="InterPro" id="IPR002933">
    <property type="entry name" value="Peptidase_M20"/>
</dbReference>
<dbReference type="SUPFAM" id="SSF53187">
    <property type="entry name" value="Zn-dependent exopeptidases"/>
    <property type="match status" value="1"/>
</dbReference>
<dbReference type="SUPFAM" id="SSF55031">
    <property type="entry name" value="Bacterial exopeptidase dimerisation domain"/>
    <property type="match status" value="1"/>
</dbReference>
<dbReference type="Gene3D" id="3.40.630.10">
    <property type="entry name" value="Zn peptidases"/>
    <property type="match status" value="1"/>
</dbReference>
<keyword evidence="2" id="KW-0479">Metal-binding</keyword>
<comment type="caution">
    <text evidence="4">The sequence shown here is derived from an EMBL/GenBank/DDBJ whole genome shotgun (WGS) entry which is preliminary data.</text>
</comment>
<dbReference type="InterPro" id="IPR017439">
    <property type="entry name" value="Amidohydrolase"/>
</dbReference>
<evidence type="ECO:0000259" key="3">
    <source>
        <dbReference type="Pfam" id="PF07687"/>
    </source>
</evidence>
<proteinExistence type="predicted"/>
<dbReference type="Pfam" id="PF07687">
    <property type="entry name" value="M20_dimer"/>
    <property type="match status" value="1"/>
</dbReference>
<dbReference type="Pfam" id="PF01546">
    <property type="entry name" value="Peptidase_M20"/>
    <property type="match status" value="1"/>
</dbReference>
<feature type="binding site" evidence="2">
    <location>
        <position position="105"/>
    </location>
    <ligand>
        <name>Mn(2+)</name>
        <dbReference type="ChEBI" id="CHEBI:29035"/>
        <label>2</label>
    </ligand>
</feature>
<dbReference type="PANTHER" id="PTHR11014">
    <property type="entry name" value="PEPTIDASE M20 FAMILY MEMBER"/>
    <property type="match status" value="1"/>
</dbReference>
<dbReference type="CDD" id="cd05666">
    <property type="entry name" value="M20_Acy1-like"/>
    <property type="match status" value="1"/>
</dbReference>
<reference evidence="4 5" key="1">
    <citation type="submission" date="2022-04" db="EMBL/GenBank/DDBJ databases">
        <authorList>
            <person name="Ye Y.-Q."/>
            <person name="Du Z.-J."/>
        </authorList>
    </citation>
    <scope>NUCLEOTIDE SEQUENCE [LARGE SCALE GENOMIC DNA]</scope>
    <source>
        <strain evidence="4 5">A6E488</strain>
    </source>
</reference>
<gene>
    <name evidence="4" type="ORF">MUB46_06955</name>
</gene>
<dbReference type="GO" id="GO:0046872">
    <property type="term" value="F:metal ion binding"/>
    <property type="evidence" value="ECO:0007669"/>
    <property type="project" value="UniProtKB-KW"/>
</dbReference>
<dbReference type="InterPro" id="IPR036264">
    <property type="entry name" value="Bact_exopeptidase_dim_dom"/>
</dbReference>
<dbReference type="EMBL" id="JALIDZ010000003">
    <property type="protein sequence ID" value="MCT8971588.1"/>
    <property type="molecule type" value="Genomic_DNA"/>
</dbReference>
<feature type="binding site" evidence="2">
    <location>
        <position position="164"/>
    </location>
    <ligand>
        <name>Mn(2+)</name>
        <dbReference type="ChEBI" id="CHEBI:29035"/>
        <label>2</label>
    </ligand>
</feature>
<dbReference type="InterPro" id="IPR011650">
    <property type="entry name" value="Peptidase_M20_dimer"/>
</dbReference>
<dbReference type="AlphaFoldDB" id="A0AAW5QY64"/>